<organism evidence="3 4">
    <name type="scientific">Sphingomonas jinjuensis</name>
    <dbReference type="NCBI Taxonomy" id="535907"/>
    <lineage>
        <taxon>Bacteria</taxon>
        <taxon>Pseudomonadati</taxon>
        <taxon>Pseudomonadota</taxon>
        <taxon>Alphaproteobacteria</taxon>
        <taxon>Sphingomonadales</taxon>
        <taxon>Sphingomonadaceae</taxon>
        <taxon>Sphingomonas</taxon>
    </lineage>
</organism>
<proteinExistence type="predicted"/>
<protein>
    <submittedName>
        <fullName evidence="3">Spore germination cell wall hydrolase CwlJ-like protein</fullName>
    </submittedName>
</protein>
<feature type="compositionally biased region" description="Pro residues" evidence="1">
    <location>
        <begin position="408"/>
        <end position="418"/>
    </location>
</feature>
<evidence type="ECO:0000256" key="1">
    <source>
        <dbReference type="SAM" id="MobiDB-lite"/>
    </source>
</evidence>
<dbReference type="InterPro" id="IPR042047">
    <property type="entry name" value="SleB_dom1"/>
</dbReference>
<dbReference type="InterPro" id="IPR011105">
    <property type="entry name" value="Cell_wall_hydrolase_SleB"/>
</dbReference>
<dbReference type="Gene3D" id="1.10.10.2520">
    <property type="entry name" value="Cell wall hydrolase SleB, domain 1"/>
    <property type="match status" value="1"/>
</dbReference>
<keyword evidence="4" id="KW-1185">Reference proteome</keyword>
<feature type="region of interest" description="Disordered" evidence="1">
    <location>
        <begin position="392"/>
        <end position="425"/>
    </location>
</feature>
<dbReference type="Proteomes" id="UP000529795">
    <property type="component" value="Unassembled WGS sequence"/>
</dbReference>
<reference evidence="3 4" key="1">
    <citation type="submission" date="2020-08" db="EMBL/GenBank/DDBJ databases">
        <title>Genomic Encyclopedia of Type Strains, Phase IV (KMG-IV): sequencing the most valuable type-strain genomes for metagenomic binning, comparative biology and taxonomic classification.</title>
        <authorList>
            <person name="Goeker M."/>
        </authorList>
    </citation>
    <scope>NUCLEOTIDE SEQUENCE [LARGE SCALE GENOMIC DNA]</scope>
    <source>
        <strain evidence="3 4">YC6723</strain>
    </source>
</reference>
<accession>A0A840F8E6</accession>
<dbReference type="RefSeq" id="WP_343051019.1">
    <property type="nucleotide sequence ID" value="NZ_JACIEV010000005.1"/>
</dbReference>
<name>A0A840F8E6_9SPHN</name>
<dbReference type="AlphaFoldDB" id="A0A840F8E6"/>
<dbReference type="Pfam" id="PF07486">
    <property type="entry name" value="Hydrolase_2"/>
    <property type="match status" value="1"/>
</dbReference>
<comment type="caution">
    <text evidence="3">The sequence shown here is derived from an EMBL/GenBank/DDBJ whole genome shotgun (WGS) entry which is preliminary data.</text>
</comment>
<evidence type="ECO:0000313" key="4">
    <source>
        <dbReference type="Proteomes" id="UP000529795"/>
    </source>
</evidence>
<sequence>MSISTKTGVALGAIALGAVAVPTWVVLHPPALAAARKIAIKLPKRIVPQAELPPVEPVRFVDLSSDDAREYNASVPFSDAPNPAARPFRFSGPTDARARAVDCLAAAVLYEAGDDAKGERAVAQVVLNRLRHPAFPKTVCGVVFEGAERSTGCQFTFTCDGALTRWSPPDAGWRRAREIAEMALSGSVFRPVGYSTHYHTDWVVPYWQSSLDKVVKVGSHLFFRWAGWWGTPPAFGRTVSGDEPSIAKLAAVSDAHRLGAALDEAAVATTDAATAATTGTPASVEADPNSFLVVLPRGVAPETYPALAQQACGERTYCKFSAWIDPAKRPATLPLNAADIASMTFSYLRDRVGGYEKPLWNCQQVKRAPPGQCMKTQMLGTAPQPANAVTIEPLRGPGELPGVRRRPVPAPTPSPTPSPVGGDYR</sequence>
<dbReference type="GO" id="GO:0016787">
    <property type="term" value="F:hydrolase activity"/>
    <property type="evidence" value="ECO:0007669"/>
    <property type="project" value="UniProtKB-KW"/>
</dbReference>
<gene>
    <name evidence="3" type="ORF">GGQ80_002160</name>
</gene>
<feature type="domain" description="Cell wall hydrolase SleB" evidence="2">
    <location>
        <begin position="113"/>
        <end position="223"/>
    </location>
</feature>
<keyword evidence="3" id="KW-0378">Hydrolase</keyword>
<evidence type="ECO:0000259" key="2">
    <source>
        <dbReference type="Pfam" id="PF07486"/>
    </source>
</evidence>
<evidence type="ECO:0000313" key="3">
    <source>
        <dbReference type="EMBL" id="MBB4154250.1"/>
    </source>
</evidence>
<dbReference type="EMBL" id="JACIEV010000005">
    <property type="protein sequence ID" value="MBB4154250.1"/>
    <property type="molecule type" value="Genomic_DNA"/>
</dbReference>